<reference evidence="13 14" key="1">
    <citation type="journal article" date="2009" name="Science">
        <title>Green evolution and dynamic adaptations revealed by genomes of the marine picoeukaryotes Micromonas.</title>
        <authorList>
            <person name="Worden A.Z."/>
            <person name="Lee J.H."/>
            <person name="Mock T."/>
            <person name="Rouze P."/>
            <person name="Simmons M.P."/>
            <person name="Aerts A.L."/>
            <person name="Allen A.E."/>
            <person name="Cuvelier M.L."/>
            <person name="Derelle E."/>
            <person name="Everett M.V."/>
            <person name="Foulon E."/>
            <person name="Grimwood J."/>
            <person name="Gundlach H."/>
            <person name="Henrissat B."/>
            <person name="Napoli C."/>
            <person name="McDonald S.M."/>
            <person name="Parker M.S."/>
            <person name="Rombauts S."/>
            <person name="Salamov A."/>
            <person name="Von Dassow P."/>
            <person name="Badger J.H."/>
            <person name="Coutinho P.M."/>
            <person name="Demir E."/>
            <person name="Dubchak I."/>
            <person name="Gentemann C."/>
            <person name="Eikrem W."/>
            <person name="Gready J.E."/>
            <person name="John U."/>
            <person name="Lanier W."/>
            <person name="Lindquist E.A."/>
            <person name="Lucas S."/>
            <person name="Mayer K.F."/>
            <person name="Moreau H."/>
            <person name="Not F."/>
            <person name="Otillar R."/>
            <person name="Panaud O."/>
            <person name="Pangilinan J."/>
            <person name="Paulsen I."/>
            <person name="Piegu B."/>
            <person name="Poliakov A."/>
            <person name="Robbens S."/>
            <person name="Schmutz J."/>
            <person name="Toulza E."/>
            <person name="Wyss T."/>
            <person name="Zelensky A."/>
            <person name="Zhou K."/>
            <person name="Armbrust E.V."/>
            <person name="Bhattacharya D."/>
            <person name="Goodenough U.W."/>
            <person name="Van de Peer Y."/>
            <person name="Grigoriev I.V."/>
        </authorList>
    </citation>
    <scope>NUCLEOTIDE SEQUENCE [LARGE SCALE GENOMIC DNA]</scope>
    <source>
        <strain evidence="14">RCC299 / NOUM17</strain>
    </source>
</reference>
<dbReference type="PROSITE" id="PS50271">
    <property type="entry name" value="ZF_UBP"/>
    <property type="match status" value="1"/>
</dbReference>
<dbReference type="GO" id="GO:0004843">
    <property type="term" value="F:cysteine-type deubiquitinase activity"/>
    <property type="evidence" value="ECO:0007669"/>
    <property type="project" value="InterPro"/>
</dbReference>
<keyword evidence="7" id="KW-0862">Zinc</keyword>
<dbReference type="GO" id="GO:0008270">
    <property type="term" value="F:zinc ion binding"/>
    <property type="evidence" value="ECO:0007669"/>
    <property type="project" value="UniProtKB-KW"/>
</dbReference>
<dbReference type="MEROPS" id="C19.972"/>
<evidence type="ECO:0000256" key="1">
    <source>
        <dbReference type="ARBA" id="ARBA00004123"/>
    </source>
</evidence>
<gene>
    <name evidence="13" type="ORF">MICPUN_78752</name>
</gene>
<dbReference type="STRING" id="296587.C1E079"/>
<dbReference type="FunFam" id="3.30.40.10:FF:000068">
    <property type="entry name" value="U4/U6.U5 tri-snRNP-associated protein 2"/>
    <property type="match status" value="1"/>
</dbReference>
<dbReference type="KEGG" id="mis:MICPUN_78752"/>
<name>C1E079_MICCC</name>
<evidence type="ECO:0000256" key="7">
    <source>
        <dbReference type="ARBA" id="ARBA00022833"/>
    </source>
</evidence>
<evidence type="ECO:0000256" key="3">
    <source>
        <dbReference type="ARBA" id="ARBA00022664"/>
    </source>
</evidence>
<dbReference type="Proteomes" id="UP000002009">
    <property type="component" value="Chromosome 2"/>
</dbReference>
<keyword evidence="6 10" id="KW-0863">Zinc-finger</keyword>
<dbReference type="InterPro" id="IPR050185">
    <property type="entry name" value="Ub_carboxyl-term_hydrolase"/>
</dbReference>
<dbReference type="GO" id="GO:0000245">
    <property type="term" value="P:spliceosomal complex assembly"/>
    <property type="evidence" value="ECO:0007669"/>
    <property type="project" value="InterPro"/>
</dbReference>
<dbReference type="InParanoid" id="C1E079"/>
<comment type="subcellular location">
    <subcellularLocation>
        <location evidence="1">Nucleus</location>
    </subcellularLocation>
</comment>
<proteinExistence type="inferred from homology"/>
<dbReference type="Pfam" id="PF02148">
    <property type="entry name" value="zf-UBP"/>
    <property type="match status" value="1"/>
</dbReference>
<dbReference type="Pfam" id="PF00443">
    <property type="entry name" value="UCH"/>
    <property type="match status" value="1"/>
</dbReference>
<feature type="domain" description="USP" evidence="11">
    <location>
        <begin position="141"/>
        <end position="464"/>
    </location>
</feature>
<evidence type="ECO:0000313" key="13">
    <source>
        <dbReference type="EMBL" id="ACO61256.1"/>
    </source>
</evidence>
<dbReference type="PANTHER" id="PTHR21646">
    <property type="entry name" value="UBIQUITIN CARBOXYL-TERMINAL HYDROLASE"/>
    <property type="match status" value="1"/>
</dbReference>
<evidence type="ECO:0000256" key="6">
    <source>
        <dbReference type="ARBA" id="ARBA00022771"/>
    </source>
</evidence>
<feature type="domain" description="UBP-type" evidence="12">
    <location>
        <begin position="19"/>
        <end position="116"/>
    </location>
</feature>
<evidence type="ECO:0000256" key="5">
    <source>
        <dbReference type="ARBA" id="ARBA00022728"/>
    </source>
</evidence>
<evidence type="ECO:0000259" key="11">
    <source>
        <dbReference type="PROSITE" id="PS50235"/>
    </source>
</evidence>
<dbReference type="InterPro" id="IPR001394">
    <property type="entry name" value="Peptidase_C19_UCH"/>
</dbReference>
<organism evidence="13 14">
    <name type="scientific">Micromonas commoda (strain RCC299 / NOUM17 / CCMP2709)</name>
    <name type="common">Picoplanktonic green alga</name>
    <dbReference type="NCBI Taxonomy" id="296587"/>
    <lineage>
        <taxon>Eukaryota</taxon>
        <taxon>Viridiplantae</taxon>
        <taxon>Chlorophyta</taxon>
        <taxon>Mamiellophyceae</taxon>
        <taxon>Mamiellales</taxon>
        <taxon>Mamiellaceae</taxon>
        <taxon>Micromonas</taxon>
    </lineage>
</organism>
<keyword evidence="9" id="KW-0539">Nucleus</keyword>
<keyword evidence="14" id="KW-1185">Reference proteome</keyword>
<dbReference type="FunCoup" id="C1E079">
    <property type="interactions" value="1835"/>
</dbReference>
<evidence type="ECO:0000313" key="14">
    <source>
        <dbReference type="Proteomes" id="UP000002009"/>
    </source>
</evidence>
<dbReference type="GO" id="GO:0016579">
    <property type="term" value="P:protein deubiquitination"/>
    <property type="evidence" value="ECO:0007669"/>
    <property type="project" value="InterPro"/>
</dbReference>
<dbReference type="InterPro" id="IPR033809">
    <property type="entry name" value="USP39"/>
</dbReference>
<dbReference type="Gene3D" id="3.90.70.10">
    <property type="entry name" value="Cysteine proteinases"/>
    <property type="match status" value="1"/>
</dbReference>
<keyword evidence="4" id="KW-0479">Metal-binding</keyword>
<evidence type="ECO:0000256" key="4">
    <source>
        <dbReference type="ARBA" id="ARBA00022723"/>
    </source>
</evidence>
<dbReference type="PANTHER" id="PTHR21646:SF16">
    <property type="entry name" value="U4_U6.U5 TRI-SNRNP-ASSOCIATED PROTEIN 2"/>
    <property type="match status" value="1"/>
</dbReference>
<dbReference type="InterPro" id="IPR028889">
    <property type="entry name" value="USP"/>
</dbReference>
<evidence type="ECO:0000256" key="10">
    <source>
        <dbReference type="PROSITE-ProRule" id="PRU00502"/>
    </source>
</evidence>
<dbReference type="GeneID" id="8240706"/>
<dbReference type="InterPro" id="IPR038765">
    <property type="entry name" value="Papain-like_cys_pep_sf"/>
</dbReference>
<dbReference type="SMART" id="SM00290">
    <property type="entry name" value="ZnF_UBP"/>
    <property type="match status" value="1"/>
</dbReference>
<dbReference type="eggNOG" id="KOG2026">
    <property type="taxonomic scope" value="Eukaryota"/>
</dbReference>
<sequence>MDAARLAAERRERAARSSRECPYLDTVNRSLLDFDFEKCCSVSLVPHNVYACLVCGKYFQGRGPSTHAYVHALEATHHVFMNLDTGRVYCLPDMYEVVDASLDDIRHVLNPKFTSPQIAEVDHRRLWSRGLDGTDYLTGAVGLNNLRATDYVNVVLQSLMRVGPVRDFFLAQRELGVSGAGGGGAGGAGPGPAASPLARRFGELTRKIWNSRNFKGQVSPHEFMQAVLAASDRRFLIDKQSDPVEFLSWLLNTLNADLSGKKRGGKSIVSRCFQGELEVTNAGLAYQDDPPVRMPFFMLSLDLPAAPLFQDAMEKNTIPQVPLFQILRKFDGETEHEVLRPEPRRKRYKLARLPRYLIVHHKRFTKNNFFVEKNPTIVTFPVKNLQLSDHVPVPKLPDGRDVPCKYNLVANITHEGKPESGAYRAAVWHKADGNWYDTEDLTVNEVLPQQVVLTETYLQIYELDKDAAPGPPPAPKEDVDMFA</sequence>
<dbReference type="SUPFAM" id="SSF54001">
    <property type="entry name" value="Cysteine proteinases"/>
    <property type="match status" value="1"/>
</dbReference>
<evidence type="ECO:0000259" key="12">
    <source>
        <dbReference type="PROSITE" id="PS50271"/>
    </source>
</evidence>
<dbReference type="CDD" id="cd02669">
    <property type="entry name" value="Peptidase_C19M"/>
    <property type="match status" value="1"/>
</dbReference>
<evidence type="ECO:0000256" key="8">
    <source>
        <dbReference type="ARBA" id="ARBA00023187"/>
    </source>
</evidence>
<protein>
    <submittedName>
        <fullName evidence="13">Uncharacterized protein</fullName>
    </submittedName>
</protein>
<dbReference type="OrthoDB" id="10263353at2759"/>
<dbReference type="Gene3D" id="3.30.40.10">
    <property type="entry name" value="Zinc/RING finger domain, C3HC4 (zinc finger)"/>
    <property type="match status" value="1"/>
</dbReference>
<dbReference type="PROSITE" id="PS50235">
    <property type="entry name" value="USP_3"/>
    <property type="match status" value="1"/>
</dbReference>
<evidence type="ECO:0000256" key="9">
    <source>
        <dbReference type="ARBA" id="ARBA00023242"/>
    </source>
</evidence>
<evidence type="ECO:0000256" key="2">
    <source>
        <dbReference type="ARBA" id="ARBA00009085"/>
    </source>
</evidence>
<dbReference type="OMA" id="QLRRFKC"/>
<dbReference type="RefSeq" id="XP_002499998.1">
    <property type="nucleotide sequence ID" value="XM_002499952.1"/>
</dbReference>
<keyword evidence="5" id="KW-0747">Spliceosome</keyword>
<comment type="similarity">
    <text evidence="2">Belongs to the peptidase C19 family.</text>
</comment>
<keyword evidence="8" id="KW-0508">mRNA splicing</keyword>
<dbReference type="AlphaFoldDB" id="C1E079"/>
<accession>C1E079</accession>
<keyword evidence="3" id="KW-0507">mRNA processing</keyword>
<dbReference type="InterPro" id="IPR001607">
    <property type="entry name" value="Znf_UBP"/>
</dbReference>
<dbReference type="GO" id="GO:0005681">
    <property type="term" value="C:spliceosomal complex"/>
    <property type="evidence" value="ECO:0007669"/>
    <property type="project" value="UniProtKB-KW"/>
</dbReference>
<dbReference type="EMBL" id="CP001323">
    <property type="protein sequence ID" value="ACO61256.1"/>
    <property type="molecule type" value="Genomic_DNA"/>
</dbReference>
<dbReference type="SUPFAM" id="SSF57850">
    <property type="entry name" value="RING/U-box"/>
    <property type="match status" value="1"/>
</dbReference>
<dbReference type="InterPro" id="IPR013083">
    <property type="entry name" value="Znf_RING/FYVE/PHD"/>
</dbReference>